<name>A0A852RHB5_9MICO</name>
<proteinExistence type="predicted"/>
<keyword evidence="1" id="KW-0812">Transmembrane</keyword>
<keyword evidence="1" id="KW-0472">Membrane</keyword>
<gene>
    <name evidence="2" type="ORF">BJ960_000875</name>
</gene>
<dbReference type="Proteomes" id="UP000586095">
    <property type="component" value="Unassembled WGS sequence"/>
</dbReference>
<evidence type="ECO:0000313" key="2">
    <source>
        <dbReference type="EMBL" id="NYD26072.1"/>
    </source>
</evidence>
<dbReference type="EMBL" id="JACCBD010000001">
    <property type="protein sequence ID" value="NYD26072.1"/>
    <property type="molecule type" value="Genomic_DNA"/>
</dbReference>
<dbReference type="RefSeq" id="WP_185986406.1">
    <property type="nucleotide sequence ID" value="NZ_BAAALZ010000002.1"/>
</dbReference>
<comment type="caution">
    <text evidence="2">The sequence shown here is derived from an EMBL/GenBank/DDBJ whole genome shotgun (WGS) entry which is preliminary data.</text>
</comment>
<organism evidence="2 3">
    <name type="scientific">Leucobacter aridicollis</name>
    <dbReference type="NCBI Taxonomy" id="283878"/>
    <lineage>
        <taxon>Bacteria</taxon>
        <taxon>Bacillati</taxon>
        <taxon>Actinomycetota</taxon>
        <taxon>Actinomycetes</taxon>
        <taxon>Micrococcales</taxon>
        <taxon>Microbacteriaceae</taxon>
        <taxon>Leucobacter</taxon>
    </lineage>
</organism>
<keyword evidence="1" id="KW-1133">Transmembrane helix</keyword>
<protein>
    <submittedName>
        <fullName evidence="2">Putative Fe-S cluster-containing protein</fullName>
    </submittedName>
</protein>
<reference evidence="2 3" key="1">
    <citation type="submission" date="2020-07" db="EMBL/GenBank/DDBJ databases">
        <title>Sequencing the genomes of 1000 actinobacteria strains.</title>
        <authorList>
            <person name="Klenk H.-P."/>
        </authorList>
    </citation>
    <scope>NUCLEOTIDE SEQUENCE [LARGE SCALE GENOMIC DNA]</scope>
    <source>
        <strain evidence="2 3">DSM 17380</strain>
    </source>
</reference>
<keyword evidence="3" id="KW-1185">Reference proteome</keyword>
<sequence length="81" mass="8726">MSDEAPGVIVTLPEIYKKVLETDTKLDKVIGAVEQMVAINSRLDNHGERLRKIESQLAAQWIVVGVVVTVIGAAVVKTITG</sequence>
<accession>A0A852RHB5</accession>
<feature type="transmembrane region" description="Helical" evidence="1">
    <location>
        <begin position="57"/>
        <end position="76"/>
    </location>
</feature>
<evidence type="ECO:0000313" key="3">
    <source>
        <dbReference type="Proteomes" id="UP000586095"/>
    </source>
</evidence>
<evidence type="ECO:0000256" key="1">
    <source>
        <dbReference type="SAM" id="Phobius"/>
    </source>
</evidence>
<dbReference type="AlphaFoldDB" id="A0A852RHB5"/>